<evidence type="ECO:0008006" key="4">
    <source>
        <dbReference type="Google" id="ProtNLM"/>
    </source>
</evidence>
<evidence type="ECO:0000256" key="1">
    <source>
        <dbReference type="SAM" id="Phobius"/>
    </source>
</evidence>
<keyword evidence="1" id="KW-0472">Membrane</keyword>
<reference evidence="2 3" key="1">
    <citation type="journal article" date="2016" name="Nat. Commun.">
        <title>Thousands of microbial genomes shed light on interconnected biogeochemical processes in an aquifer system.</title>
        <authorList>
            <person name="Anantharaman K."/>
            <person name="Brown C.T."/>
            <person name="Hug L.A."/>
            <person name="Sharon I."/>
            <person name="Castelle C.J."/>
            <person name="Probst A.J."/>
            <person name="Thomas B.C."/>
            <person name="Singh A."/>
            <person name="Wilkins M.J."/>
            <person name="Karaoz U."/>
            <person name="Brodie E.L."/>
            <person name="Williams K.H."/>
            <person name="Hubbard S.S."/>
            <person name="Banfield J.F."/>
        </authorList>
    </citation>
    <scope>NUCLEOTIDE SEQUENCE [LARGE SCALE GENOMIC DNA]</scope>
</reference>
<protein>
    <recommendedName>
        <fullName evidence="4">PPM-type phosphatase domain-containing protein</fullName>
    </recommendedName>
</protein>
<keyword evidence="1" id="KW-1133">Transmembrane helix</keyword>
<proteinExistence type="predicted"/>
<dbReference type="AlphaFoldDB" id="A0A1F4XI67"/>
<comment type="caution">
    <text evidence="2">The sequence shown here is derived from an EMBL/GenBank/DDBJ whole genome shotgun (WGS) entry which is preliminary data.</text>
</comment>
<dbReference type="Gene3D" id="2.120.10.30">
    <property type="entry name" value="TolB, C-terminal domain"/>
    <property type="match status" value="1"/>
</dbReference>
<dbReference type="STRING" id="1817814.A2V81_04225"/>
<keyword evidence="1" id="KW-0812">Transmembrane</keyword>
<evidence type="ECO:0000313" key="3">
    <source>
        <dbReference type="Proteomes" id="UP000177614"/>
    </source>
</evidence>
<organism evidence="2 3">
    <name type="scientific">Candidatus Abawacabacteria bacterium RBG_16_42_10</name>
    <dbReference type="NCBI Taxonomy" id="1817814"/>
    <lineage>
        <taxon>Bacteria</taxon>
        <taxon>Candidatus Abawacaibacteriota</taxon>
    </lineage>
</organism>
<dbReference type="InterPro" id="IPR011042">
    <property type="entry name" value="6-blade_b-propeller_TolB-like"/>
</dbReference>
<evidence type="ECO:0000313" key="2">
    <source>
        <dbReference type="EMBL" id="OGC81431.1"/>
    </source>
</evidence>
<accession>A0A1F4XI67</accession>
<name>A0A1F4XI67_9BACT</name>
<gene>
    <name evidence="2" type="ORF">A2V81_04225</name>
</gene>
<dbReference type="EMBL" id="MEWR01000027">
    <property type="protein sequence ID" value="OGC81431.1"/>
    <property type="molecule type" value="Genomic_DNA"/>
</dbReference>
<sequence>MFALKQTSLLLGKRDPHHVIVSGSYIPTDPEEAKYGSVFFVFTLKDVRELASEIKSIILEGFRQHFYQDLERNPEQSFEETLQAINDNGSKLADAEGIDWSESLNVAMVVFSGNDLHLSVGGQSSIYLLRGKHLTNISEGLNPESDHQAQKIFFSLASGNLLASDKIVLSTENLGEIVDLNALKAKLGSDHITEGESIPALSHATLAIVSCQIATSGGRAKTADITESKTEKYIPTKMSVGKSKLANTWDILKGNVQKNIERIFDRNRPFVRKPFTLSKLLMFAGIGLIVVVGIYMLISYQRDSGNRQNIETLVAQASRDREDAKTRAIYDKESAKNLLLADQKKLSDALPGAKDVVLVAQINGELVEIRTLLETIDNVFRIEDPKVAFDLSKERSNFDGKGMLRVGNDMYAFDSDALYKLVVDKIDRRTVVVNGNTTSSIALATPITKDNIIELYTTDKQLIEYKGGNFTPITAPGENANWQNAVDVAEYVDRRFMYFLDPGNNTIWRYGRDQNTFQAAVAKNVAKLDFSKAVSLAIDGAVYVLTSDGNITKTYADEKKDFEIDGLTDPLSEPTKILADKNQDTGRLYILDPKNSRVVVLSKSGKYEAQYIFPGYNDLLDIELVPSLTKDQLMVMTRSGKVLQVELK</sequence>
<feature type="transmembrane region" description="Helical" evidence="1">
    <location>
        <begin position="280"/>
        <end position="298"/>
    </location>
</feature>
<dbReference type="SUPFAM" id="SSF101898">
    <property type="entry name" value="NHL repeat"/>
    <property type="match status" value="1"/>
</dbReference>
<dbReference type="Proteomes" id="UP000177614">
    <property type="component" value="Unassembled WGS sequence"/>
</dbReference>